<dbReference type="InterPro" id="IPR056125">
    <property type="entry name" value="DUF7708"/>
</dbReference>
<feature type="domain" description="DUF7708" evidence="1">
    <location>
        <begin position="79"/>
        <end position="224"/>
    </location>
</feature>
<dbReference type="Pfam" id="PF24809">
    <property type="entry name" value="DUF7708"/>
    <property type="match status" value="1"/>
</dbReference>
<reference evidence="3" key="2">
    <citation type="journal article" date="2019" name="Mol. Plant Microbe Interact.">
        <title>Genome sequence resources for four phytopathogenic fungi from the Colletotrichum orbiculare species complex.</title>
        <authorList>
            <person name="Gan P."/>
            <person name="Tsushima A."/>
            <person name="Narusaka M."/>
            <person name="Narusaka Y."/>
            <person name="Takano Y."/>
            <person name="Kubo Y."/>
            <person name="Shirasu K."/>
        </authorList>
    </citation>
    <scope>GENOME REANNOTATION</scope>
    <source>
        <strain evidence="3">104-T / ATCC 96160 / CBS 514.97 / LARS 414 / MAFF 240422</strain>
    </source>
</reference>
<protein>
    <recommendedName>
        <fullName evidence="1">DUF7708 domain-containing protein</fullName>
    </recommendedName>
</protein>
<proteinExistence type="predicted"/>
<evidence type="ECO:0000313" key="2">
    <source>
        <dbReference type="EMBL" id="TDZ14432.1"/>
    </source>
</evidence>
<sequence>MDANTTFKLWYGEGKQDTTPSVAKDAFKAVQQHFEQSTILTKKEKRLLREGACIEEVLNEVSTSLEKYELRTQSSKTRKWLQKSSEIICHYGNVLDVFVQHHPEYVSLVWGTMKLLFTSVVNHAETLKLVAKSIWQVGVRLPRIKIASVLYSTSQIRAAVENLYSCILEFLLLAHAWCTESRLRHIIHSFTRPPKLQYEDVLQRISTGADNIMELATLGSQAEIRVMHTTQSGKLEEIISQLKDTDQTYKGQVDGLTHVVSGLRVSTEEYGKKLDAIMILVEASGMTINDLMAKVETFQAIQTSAQLNTNHQIEELNLSQILTSLSPKFEDPETCYKYHVFSRNRRISGRGRNTSTNQFWLSPKLTEWSSSSTSSLIILKGPFSVREALRDFGVDVLQTLKTAGVPTLWALPGLGNSRQNAMATASELMKYLTYQALRLAALEPPEGSVTTPESAQ</sequence>
<dbReference type="Proteomes" id="UP000014480">
    <property type="component" value="Unassembled WGS sequence"/>
</dbReference>
<organism evidence="2 3">
    <name type="scientific">Colletotrichum orbiculare (strain 104-T / ATCC 96160 / CBS 514.97 / LARS 414 / MAFF 240422)</name>
    <name type="common">Cucumber anthracnose fungus</name>
    <name type="synonym">Colletotrichum lagenarium</name>
    <dbReference type="NCBI Taxonomy" id="1213857"/>
    <lineage>
        <taxon>Eukaryota</taxon>
        <taxon>Fungi</taxon>
        <taxon>Dikarya</taxon>
        <taxon>Ascomycota</taxon>
        <taxon>Pezizomycotina</taxon>
        <taxon>Sordariomycetes</taxon>
        <taxon>Hypocreomycetidae</taxon>
        <taxon>Glomerellales</taxon>
        <taxon>Glomerellaceae</taxon>
        <taxon>Colletotrichum</taxon>
        <taxon>Colletotrichum orbiculare species complex</taxon>
    </lineage>
</organism>
<dbReference type="STRING" id="1213857.A0A484F919"/>
<accession>A0A484F919</accession>
<evidence type="ECO:0000259" key="1">
    <source>
        <dbReference type="Pfam" id="PF24809"/>
    </source>
</evidence>
<name>A0A484F919_COLOR</name>
<evidence type="ECO:0000313" key="3">
    <source>
        <dbReference type="Proteomes" id="UP000014480"/>
    </source>
</evidence>
<dbReference type="AlphaFoldDB" id="A0A484F919"/>
<keyword evidence="3" id="KW-1185">Reference proteome</keyword>
<reference evidence="3" key="1">
    <citation type="journal article" date="2013" name="New Phytol.">
        <title>Comparative genomic and transcriptomic analyses reveal the hemibiotrophic stage shift of Colletotrichum fungi.</title>
        <authorList>
            <person name="Gan P."/>
            <person name="Ikeda K."/>
            <person name="Irieda H."/>
            <person name="Narusaka M."/>
            <person name="O'Connell R.J."/>
            <person name="Narusaka Y."/>
            <person name="Takano Y."/>
            <person name="Kubo Y."/>
            <person name="Shirasu K."/>
        </authorList>
    </citation>
    <scope>NUCLEOTIDE SEQUENCE [LARGE SCALE GENOMIC DNA]</scope>
    <source>
        <strain evidence="3">104-T / ATCC 96160 / CBS 514.97 / LARS 414 / MAFF 240422</strain>
    </source>
</reference>
<dbReference type="EMBL" id="AMCV02000050">
    <property type="protein sequence ID" value="TDZ14432.1"/>
    <property type="molecule type" value="Genomic_DNA"/>
</dbReference>
<dbReference type="OrthoDB" id="61900at2759"/>
<gene>
    <name evidence="2" type="ORF">Cob_v012568</name>
</gene>
<comment type="caution">
    <text evidence="2">The sequence shown here is derived from an EMBL/GenBank/DDBJ whole genome shotgun (WGS) entry which is preliminary data.</text>
</comment>